<comment type="caution">
    <text evidence="3">The sequence shown here is derived from an EMBL/GenBank/DDBJ whole genome shotgun (WGS) entry which is preliminary data.</text>
</comment>
<sequence length="465" mass="50714">MKRTRVASLLVFAGIWLLVAGVGLSESFLTEWSDRSGAESLGKLVVNVDLSVDPAGRAGLTLPEADKLLQKWGRSGYYSARTVASVSGGDNKTEADVFGVGGRYDDFITFAMYRGSPLTLRSVEEHAAAVLISSSLADKLYRTRDVVGMPLQMMGITFKIVGVYEEAPSLLHRMTDNGRPDLLVPMTTLADLNPQLRIMTLELAAGPGGSITGEADASRALAAIGKSPSRYKIVNLAAERNWIGQMPKLLLGAAGSLGIVLCAVLAAARIRHMANQLRRGLATEDWADVLRRYRRPIAAGTAACFVLSVCMVALWLTIRHRFYIPPKLIPDVLIDWTFYRDRWIEGWQRQVADMGYVASASELLYKRVHELVGGFTFAGMLIGLPLLGIGLRYWALTGRALDGILTRLAIYTCVAVALTAAAASLAGTGYTLRPQELLVFVVLPILAALAPHREHQQIRERNEYT</sequence>
<keyword evidence="1" id="KW-1133">Transmembrane helix</keyword>
<dbReference type="AlphaFoldDB" id="A0A3B0CKB1"/>
<gene>
    <name evidence="3" type="ORF">D7M11_12325</name>
</gene>
<evidence type="ECO:0000313" key="3">
    <source>
        <dbReference type="EMBL" id="RKN84767.1"/>
    </source>
</evidence>
<keyword evidence="1" id="KW-0812">Transmembrane</keyword>
<evidence type="ECO:0000256" key="1">
    <source>
        <dbReference type="SAM" id="Phobius"/>
    </source>
</evidence>
<dbReference type="Proteomes" id="UP000282311">
    <property type="component" value="Unassembled WGS sequence"/>
</dbReference>
<feature type="transmembrane region" description="Helical" evidence="1">
    <location>
        <begin position="297"/>
        <end position="318"/>
    </location>
</feature>
<keyword evidence="1" id="KW-0472">Membrane</keyword>
<keyword evidence="4" id="KW-1185">Reference proteome</keyword>
<dbReference type="EMBL" id="RBAH01000007">
    <property type="protein sequence ID" value="RKN84767.1"/>
    <property type="molecule type" value="Genomic_DNA"/>
</dbReference>
<name>A0A3B0CKB1_9BACL</name>
<proteinExistence type="predicted"/>
<reference evidence="3 4" key="1">
    <citation type="journal article" date="2007" name="Int. J. Syst. Evol. Microbiol.">
        <title>Paenibacillus ginsengarvi sp. nov., isolated from soil from ginseng cultivation.</title>
        <authorList>
            <person name="Yoon M.H."/>
            <person name="Ten L.N."/>
            <person name="Im W.T."/>
        </authorList>
    </citation>
    <scope>NUCLEOTIDE SEQUENCE [LARGE SCALE GENOMIC DNA]</scope>
    <source>
        <strain evidence="3 4">KCTC 13059</strain>
    </source>
</reference>
<dbReference type="InterPro" id="IPR025857">
    <property type="entry name" value="MacB_PCD"/>
</dbReference>
<feature type="transmembrane region" description="Helical" evidence="1">
    <location>
        <begin position="408"/>
        <end position="426"/>
    </location>
</feature>
<feature type="transmembrane region" description="Helical" evidence="1">
    <location>
        <begin position="249"/>
        <end position="270"/>
    </location>
</feature>
<protein>
    <recommendedName>
        <fullName evidence="2">MacB-like periplasmic core domain-containing protein</fullName>
    </recommendedName>
</protein>
<feature type="domain" description="MacB-like periplasmic core" evidence="2">
    <location>
        <begin position="11"/>
        <end position="197"/>
    </location>
</feature>
<organism evidence="3 4">
    <name type="scientific">Paenibacillus ginsengarvi</name>
    <dbReference type="NCBI Taxonomy" id="400777"/>
    <lineage>
        <taxon>Bacteria</taxon>
        <taxon>Bacillati</taxon>
        <taxon>Bacillota</taxon>
        <taxon>Bacilli</taxon>
        <taxon>Bacillales</taxon>
        <taxon>Paenibacillaceae</taxon>
        <taxon>Paenibacillus</taxon>
    </lineage>
</organism>
<dbReference type="Pfam" id="PF12704">
    <property type="entry name" value="MacB_PCD"/>
    <property type="match status" value="1"/>
</dbReference>
<evidence type="ECO:0000259" key="2">
    <source>
        <dbReference type="Pfam" id="PF12704"/>
    </source>
</evidence>
<dbReference type="RefSeq" id="WP_120747509.1">
    <property type="nucleotide sequence ID" value="NZ_RBAH01000007.1"/>
</dbReference>
<evidence type="ECO:0000313" key="4">
    <source>
        <dbReference type="Proteomes" id="UP000282311"/>
    </source>
</evidence>
<dbReference type="OrthoDB" id="2505986at2"/>
<feature type="transmembrane region" description="Helical" evidence="1">
    <location>
        <begin position="371"/>
        <end position="396"/>
    </location>
</feature>
<accession>A0A3B0CKB1</accession>